<comment type="caution">
    <text evidence="4">The sequence shown here is derived from an EMBL/GenBank/DDBJ whole genome shotgun (WGS) entry which is preliminary data.</text>
</comment>
<organism evidence="4 5">
    <name type="scientific">Amycolatopsis alkalitolerans</name>
    <dbReference type="NCBI Taxonomy" id="2547244"/>
    <lineage>
        <taxon>Bacteria</taxon>
        <taxon>Bacillati</taxon>
        <taxon>Actinomycetota</taxon>
        <taxon>Actinomycetes</taxon>
        <taxon>Pseudonocardiales</taxon>
        <taxon>Pseudonocardiaceae</taxon>
        <taxon>Amycolatopsis</taxon>
    </lineage>
</organism>
<dbReference type="InterPro" id="IPR036457">
    <property type="entry name" value="PPM-type-like_dom_sf"/>
</dbReference>
<evidence type="ECO:0000259" key="3">
    <source>
        <dbReference type="SMART" id="SM00331"/>
    </source>
</evidence>
<dbReference type="PANTHER" id="PTHR43156">
    <property type="entry name" value="STAGE II SPORULATION PROTEIN E-RELATED"/>
    <property type="match status" value="1"/>
</dbReference>
<feature type="coiled-coil region" evidence="2">
    <location>
        <begin position="11"/>
        <end position="38"/>
    </location>
</feature>
<dbReference type="Gene3D" id="3.30.450.40">
    <property type="match status" value="1"/>
</dbReference>
<dbReference type="SUPFAM" id="SSF55781">
    <property type="entry name" value="GAF domain-like"/>
    <property type="match status" value="1"/>
</dbReference>
<evidence type="ECO:0000256" key="2">
    <source>
        <dbReference type="SAM" id="Coils"/>
    </source>
</evidence>
<dbReference type="OrthoDB" id="7943561at2"/>
<dbReference type="Gene3D" id="3.60.40.10">
    <property type="entry name" value="PPM-type phosphatase domain"/>
    <property type="match status" value="1"/>
</dbReference>
<evidence type="ECO:0000313" key="4">
    <source>
        <dbReference type="EMBL" id="TNC19605.1"/>
    </source>
</evidence>
<accession>A0A5C4LRS4</accession>
<dbReference type="PANTHER" id="PTHR43156:SF2">
    <property type="entry name" value="STAGE II SPORULATION PROTEIN E"/>
    <property type="match status" value="1"/>
</dbReference>
<dbReference type="InterPro" id="IPR052016">
    <property type="entry name" value="Bact_Sigma-Reg"/>
</dbReference>
<dbReference type="InterPro" id="IPR029016">
    <property type="entry name" value="GAF-like_dom_sf"/>
</dbReference>
<sequence length="428" mass="46807">MSERVHGHGNVEQLREIIDRQQQELQMHRTELERTNAGLLALHAEVEGQRQRTAFLDEVSRTAAASLRRHEVARALVGLVEREGVATSAAVWLLDDSHRLRREPEPGEPGRGVRQVAATRRAVAGEKRILVPLTVGPDLLGVLELRRDEPVFGEEDLPFARAVAARSAVGLRNANEYERERELAGRLQLAMLPALDTPADLHLCARYLPAARGVNVGGDWFDAFTRPDGTVVLTVGDVTGHGLEAAVIMGKLQNALRAYAAEGHGPAETLRLTHNLLRGWHSPLLATAVVLDLELATGRIRWANAGHLPVFVADAEGAVRSLDEPNAPLMGVPFPFEISEYQAKLSPGETVLLYTDGLVERRREPIDTGMDRLARIFRRVVAASPEEAGDRILEEMLGAQDHDDDVCLLLCRWATAAPGVRSAESGTP</sequence>
<dbReference type="GO" id="GO:0016791">
    <property type="term" value="F:phosphatase activity"/>
    <property type="evidence" value="ECO:0007669"/>
    <property type="project" value="TreeGrafter"/>
</dbReference>
<keyword evidence="2" id="KW-0175">Coiled coil</keyword>
<keyword evidence="5" id="KW-1185">Reference proteome</keyword>
<dbReference type="EMBL" id="VDFW01000049">
    <property type="protein sequence ID" value="TNC19605.1"/>
    <property type="molecule type" value="Genomic_DNA"/>
</dbReference>
<gene>
    <name evidence="4" type="ORF">FG385_32080</name>
</gene>
<dbReference type="SUPFAM" id="SSF81606">
    <property type="entry name" value="PP2C-like"/>
    <property type="match status" value="1"/>
</dbReference>
<evidence type="ECO:0000313" key="5">
    <source>
        <dbReference type="Proteomes" id="UP000305546"/>
    </source>
</evidence>
<dbReference type="InterPro" id="IPR001932">
    <property type="entry name" value="PPM-type_phosphatase-like_dom"/>
</dbReference>
<dbReference type="SMART" id="SM00331">
    <property type="entry name" value="PP2C_SIG"/>
    <property type="match status" value="1"/>
</dbReference>
<protein>
    <submittedName>
        <fullName evidence="4">Serine/threonine-protein phosphatase</fullName>
    </submittedName>
</protein>
<feature type="domain" description="PPM-type phosphatase" evidence="3">
    <location>
        <begin position="201"/>
        <end position="413"/>
    </location>
</feature>
<dbReference type="Pfam" id="PF07228">
    <property type="entry name" value="SpoIIE"/>
    <property type="match status" value="1"/>
</dbReference>
<keyword evidence="1" id="KW-0378">Hydrolase</keyword>
<dbReference type="RefSeq" id="WP_139100564.1">
    <property type="nucleotide sequence ID" value="NZ_VDFW01000049.1"/>
</dbReference>
<dbReference type="Proteomes" id="UP000305546">
    <property type="component" value="Unassembled WGS sequence"/>
</dbReference>
<name>A0A5C4LRS4_9PSEU</name>
<dbReference type="AlphaFoldDB" id="A0A5C4LRS4"/>
<reference evidence="4 5" key="1">
    <citation type="submission" date="2019-06" db="EMBL/GenBank/DDBJ databases">
        <title>Amycolatopsis alkalitolerans sp. nov., isolated from Gastrodia elata Blume.</title>
        <authorList>
            <person name="Narsing Rao M.P."/>
            <person name="Li W.J."/>
        </authorList>
    </citation>
    <scope>NUCLEOTIDE SEQUENCE [LARGE SCALE GENOMIC DNA]</scope>
    <source>
        <strain evidence="4 5">SYSUP0005</strain>
    </source>
</reference>
<proteinExistence type="predicted"/>
<evidence type="ECO:0000256" key="1">
    <source>
        <dbReference type="ARBA" id="ARBA00022801"/>
    </source>
</evidence>